<protein>
    <recommendedName>
        <fullName evidence="3">Prenyltransferase</fullName>
    </recommendedName>
</protein>
<sequence>MPEATKLETVFSAVEETARLVDAPCSREKVWPALETFGRWLDDAHIIFSMGTGHKYRGELAFDFTVPPEAGDPYAAAVAGGLLEKVDHPVTGLFSEIGDRFPVDAYAVDYGVRGGFKKACVFFPLARPQSMKALAELPSIPPALAAHADYFAAAGLDGKVSCIGIDYGSRTWNLYISGLTPDYTRPDAIVATLGEMGLSKPSEHMLEFISTSFAMYPTFGWDTTRIERMCFSTRTSDPNLLPARIEPGVAKFARDMPTVHGGEPSYVYAGTVARGEEFFKLASYYQMSSKVSERVRPAD</sequence>
<dbReference type="RefSeq" id="WP_344289047.1">
    <property type="nucleotide sequence ID" value="NZ_BAAAPF010000027.1"/>
</dbReference>
<dbReference type="SUPFAM" id="SSF143492">
    <property type="entry name" value="Prenyltransferase-like"/>
    <property type="match status" value="1"/>
</dbReference>
<evidence type="ECO:0008006" key="3">
    <source>
        <dbReference type="Google" id="ProtNLM"/>
    </source>
</evidence>
<evidence type="ECO:0000313" key="1">
    <source>
        <dbReference type="EMBL" id="GAA2115419.1"/>
    </source>
</evidence>
<reference evidence="1 2" key="1">
    <citation type="journal article" date="2019" name="Int. J. Syst. Evol. Microbiol.">
        <title>The Global Catalogue of Microorganisms (GCM) 10K type strain sequencing project: providing services to taxonomists for standard genome sequencing and annotation.</title>
        <authorList>
            <consortium name="The Broad Institute Genomics Platform"/>
            <consortium name="The Broad Institute Genome Sequencing Center for Infectious Disease"/>
            <person name="Wu L."/>
            <person name="Ma J."/>
        </authorList>
    </citation>
    <scope>NUCLEOTIDE SEQUENCE [LARGE SCALE GENOMIC DNA]</scope>
    <source>
        <strain evidence="1 2">JCM 15481</strain>
    </source>
</reference>
<keyword evidence="2" id="KW-1185">Reference proteome</keyword>
<organism evidence="1 2">
    <name type="scientific">Streptomyces synnematoformans</name>
    <dbReference type="NCBI Taxonomy" id="415721"/>
    <lineage>
        <taxon>Bacteria</taxon>
        <taxon>Bacillati</taxon>
        <taxon>Actinomycetota</taxon>
        <taxon>Actinomycetes</taxon>
        <taxon>Kitasatosporales</taxon>
        <taxon>Streptomycetaceae</taxon>
        <taxon>Streptomyces</taxon>
    </lineage>
</organism>
<dbReference type="Pfam" id="PF11468">
    <property type="entry name" value="PTase_Orf2"/>
    <property type="match status" value="1"/>
</dbReference>
<evidence type="ECO:0000313" key="2">
    <source>
        <dbReference type="Proteomes" id="UP001500443"/>
    </source>
</evidence>
<proteinExistence type="predicted"/>
<name>A0ABN2XTJ1_9ACTN</name>
<dbReference type="InterPro" id="IPR036239">
    <property type="entry name" value="PrenylTrfase-like_sf"/>
</dbReference>
<dbReference type="InterPro" id="IPR020965">
    <property type="entry name" value="Prenyltransferase_CloQ"/>
</dbReference>
<comment type="caution">
    <text evidence="1">The sequence shown here is derived from an EMBL/GenBank/DDBJ whole genome shotgun (WGS) entry which is preliminary data.</text>
</comment>
<dbReference type="EMBL" id="BAAAPF010000027">
    <property type="protein sequence ID" value="GAA2115419.1"/>
    <property type="molecule type" value="Genomic_DNA"/>
</dbReference>
<gene>
    <name evidence="1" type="ORF">GCM10009802_15380</name>
</gene>
<dbReference type="Proteomes" id="UP001500443">
    <property type="component" value="Unassembled WGS sequence"/>
</dbReference>
<accession>A0ABN2XTJ1</accession>